<evidence type="ECO:0000256" key="2">
    <source>
        <dbReference type="ARBA" id="ARBA00022448"/>
    </source>
</evidence>
<keyword evidence="6 9" id="KW-1133">Transmembrane helix</keyword>
<feature type="transmembrane region" description="Helical" evidence="9">
    <location>
        <begin position="220"/>
        <end position="241"/>
    </location>
</feature>
<feature type="transmembrane region" description="Helical" evidence="9">
    <location>
        <begin position="287"/>
        <end position="312"/>
    </location>
</feature>
<keyword evidence="4" id="KW-1003">Cell membrane</keyword>
<organism evidence="11 12">
    <name type="scientific">Turicimonas muris</name>
    <dbReference type="NCBI Taxonomy" id="1796652"/>
    <lineage>
        <taxon>Bacteria</taxon>
        <taxon>Pseudomonadati</taxon>
        <taxon>Pseudomonadota</taxon>
        <taxon>Betaproteobacteria</taxon>
        <taxon>Burkholderiales</taxon>
        <taxon>Sutterellaceae</taxon>
        <taxon>Turicimonas</taxon>
    </lineage>
</organism>
<dbReference type="InterPro" id="IPR052180">
    <property type="entry name" value="NhaC_Na-H+_Antiporter"/>
</dbReference>
<evidence type="ECO:0000256" key="5">
    <source>
        <dbReference type="ARBA" id="ARBA00022692"/>
    </source>
</evidence>
<evidence type="ECO:0000313" key="12">
    <source>
        <dbReference type="Proteomes" id="UP000214610"/>
    </source>
</evidence>
<evidence type="ECO:0000256" key="9">
    <source>
        <dbReference type="SAM" id="Phobius"/>
    </source>
</evidence>
<evidence type="ECO:0000256" key="4">
    <source>
        <dbReference type="ARBA" id="ARBA00022475"/>
    </source>
</evidence>
<gene>
    <name evidence="11" type="ORF">ADH67_11385</name>
</gene>
<feature type="transmembrane region" description="Helical" evidence="9">
    <location>
        <begin position="180"/>
        <end position="199"/>
    </location>
</feature>
<dbReference type="GO" id="GO:0015297">
    <property type="term" value="F:antiporter activity"/>
    <property type="evidence" value="ECO:0007669"/>
    <property type="project" value="UniProtKB-KW"/>
</dbReference>
<dbReference type="GO" id="GO:0005886">
    <property type="term" value="C:plasma membrane"/>
    <property type="evidence" value="ECO:0007669"/>
    <property type="project" value="UniProtKB-SubCell"/>
</dbReference>
<dbReference type="AlphaFoldDB" id="A0A227KDQ9"/>
<dbReference type="EMBL" id="NHMP01000009">
    <property type="protein sequence ID" value="OXE45524.1"/>
    <property type="molecule type" value="Genomic_DNA"/>
</dbReference>
<feature type="transmembrane region" description="Helical" evidence="9">
    <location>
        <begin position="381"/>
        <end position="400"/>
    </location>
</feature>
<feature type="transmembrane region" description="Helical" evidence="9">
    <location>
        <begin position="336"/>
        <end position="360"/>
    </location>
</feature>
<keyword evidence="5 9" id="KW-0812">Transmembrane</keyword>
<accession>A0A227KDQ9</accession>
<feature type="transmembrane region" description="Helical" evidence="9">
    <location>
        <begin position="6"/>
        <end position="38"/>
    </location>
</feature>
<keyword evidence="7 9" id="KW-0472">Membrane</keyword>
<comment type="subcellular location">
    <subcellularLocation>
        <location evidence="1">Cell membrane</location>
        <topology evidence="1">Multi-pass membrane protein</topology>
    </subcellularLocation>
</comment>
<keyword evidence="2" id="KW-0813">Transport</keyword>
<name>A0A227KDQ9_9BURK</name>
<dbReference type="PANTHER" id="PTHR33451">
    <property type="entry name" value="MALATE-2H(+)/NA(+)-LACTATE ANTIPORTER"/>
    <property type="match status" value="1"/>
</dbReference>
<comment type="caution">
    <text evidence="11">The sequence shown here is derived from an EMBL/GenBank/DDBJ whole genome shotgun (WGS) entry which is preliminary data.</text>
</comment>
<feature type="domain" description="Na+/H+ antiporter NhaC-like C-terminal" evidence="10">
    <location>
        <begin position="149"/>
        <end position="420"/>
    </location>
</feature>
<keyword evidence="12" id="KW-1185">Reference proteome</keyword>
<feature type="transmembrane region" description="Helical" evidence="9">
    <location>
        <begin position="406"/>
        <end position="424"/>
    </location>
</feature>
<reference evidence="12" key="1">
    <citation type="submission" date="2017-05" db="EMBL/GenBank/DDBJ databases">
        <title>Improved OligoMM genomes.</title>
        <authorList>
            <person name="Garzetti D."/>
        </authorList>
    </citation>
    <scope>NUCLEOTIDE SEQUENCE [LARGE SCALE GENOMIC DNA]</scope>
    <source>
        <strain evidence="12">YL45</strain>
    </source>
</reference>
<sequence>MIEILTLGIFALALIICLSFDITVIAALLIGFLCFFSYGLYKGFSVKQLLLMAGKGQKTGFNIMVVLSLIGLLTASWRISGTIPYLVSFAVNFISPDYCLFFAFVLNAALSLLIGTAFGTSATMGVITMSICIAAGADPMLAGGAVLAGCYVGDRNSPVSSSASLVAVVTKTDLYQNVRLMLFSAAIPFVLSCLIYLGFGVSQTYQEIHMALGEQFAQEFVMSWWSAVPAIILLGLIFAKLDIKKSISISVLSALVLAFVLQERGIEEILNTLFSGYVSKNLSLSKMLNGGGFLSMVPVVIIICISCTYSGLFEGTALIDTLKNGVEKISKKSTPFTAILLTAITTALISCNQVLTVILTKQLCANIQPDKQKMAIDLENSSILIPALIPWSIAGAVPIATVGAPVSSVLGAFFIYLVPLYWLVREKAALAKERS</sequence>
<keyword evidence="3" id="KW-0050">Antiport</keyword>
<dbReference type="Proteomes" id="UP000214610">
    <property type="component" value="Unassembled WGS sequence"/>
</dbReference>
<evidence type="ECO:0000256" key="3">
    <source>
        <dbReference type="ARBA" id="ARBA00022449"/>
    </source>
</evidence>
<protein>
    <recommendedName>
        <fullName evidence="10">Na+/H+ antiporter NhaC-like C-terminal domain-containing protein</fullName>
    </recommendedName>
</protein>
<comment type="similarity">
    <text evidence="8">Belongs to the NhaC Na(+)/H(+) (TC 2.A.35) antiporter family.</text>
</comment>
<proteinExistence type="inferred from homology"/>
<evidence type="ECO:0000256" key="1">
    <source>
        <dbReference type="ARBA" id="ARBA00004651"/>
    </source>
</evidence>
<evidence type="ECO:0000256" key="6">
    <source>
        <dbReference type="ARBA" id="ARBA00022989"/>
    </source>
</evidence>
<evidence type="ECO:0000256" key="8">
    <source>
        <dbReference type="ARBA" id="ARBA00038435"/>
    </source>
</evidence>
<dbReference type="PANTHER" id="PTHR33451:SF3">
    <property type="entry name" value="MALATE-2H(+)_NA(+)-LACTATE ANTIPORTER"/>
    <property type="match status" value="1"/>
</dbReference>
<dbReference type="InterPro" id="IPR018461">
    <property type="entry name" value="Na/H_Antiport_NhaC-like_C"/>
</dbReference>
<evidence type="ECO:0000256" key="7">
    <source>
        <dbReference type="ARBA" id="ARBA00023136"/>
    </source>
</evidence>
<evidence type="ECO:0000259" key="10">
    <source>
        <dbReference type="Pfam" id="PF03553"/>
    </source>
</evidence>
<feature type="transmembrane region" description="Helical" evidence="9">
    <location>
        <begin position="59"/>
        <end position="79"/>
    </location>
</feature>
<dbReference type="Pfam" id="PF03553">
    <property type="entry name" value="Na_H_antiporter"/>
    <property type="match status" value="1"/>
</dbReference>
<evidence type="ECO:0000313" key="11">
    <source>
        <dbReference type="EMBL" id="OXE45524.1"/>
    </source>
</evidence>
<feature type="transmembrane region" description="Helical" evidence="9">
    <location>
        <begin position="112"/>
        <end position="137"/>
    </location>
</feature>